<name>A0AB72V9W2_CORGB</name>
<dbReference type="Proteomes" id="UP000006698">
    <property type="component" value="Chromosome"/>
</dbReference>
<dbReference type="KEGG" id="cgt:cgR_1220"/>
<sequence length="175" mass="19570">MSLGCSTLPTMIKHRNRLMSSIYSATRYAAHFKSVFPTALDDIQSMMRHPRSLARAIPTWRPPSIPLPSLPGEDPLTLTLSRHRAGPAARQIIREFGEQREPAYLITIRITSPEGFKVSTRLAEGWIRAVLSTAHSGTVHQLTDEPAPTFCWLVDAHFDPVRSPSFLFEYSKSAA</sequence>
<proteinExistence type="predicted"/>
<organism evidence="1">
    <name type="scientific">Corynebacterium glutamicum (strain R)</name>
    <dbReference type="NCBI Taxonomy" id="340322"/>
    <lineage>
        <taxon>Bacteria</taxon>
        <taxon>Bacillati</taxon>
        <taxon>Actinomycetota</taxon>
        <taxon>Actinomycetes</taxon>
        <taxon>Mycobacteriales</taxon>
        <taxon>Corynebacteriaceae</taxon>
        <taxon>Corynebacterium</taxon>
    </lineage>
</organism>
<reference evidence="1" key="1">
    <citation type="journal article" date="2007" name="Microbiology">
        <title>Comparative analysis of the Corynebacterium glutamicum group and complete genome sequence of strain R.</title>
        <authorList>
            <person name="Yukawa H."/>
            <person name="Omumasaba C.A."/>
            <person name="Nonaka H."/>
            <person name="Kos P."/>
            <person name="Okai N."/>
            <person name="Suzuki N."/>
            <person name="Suda M."/>
            <person name="Tsuge Y."/>
            <person name="Watanabe J."/>
            <person name="Ikeda Y."/>
            <person name="Vertes A.A."/>
            <person name="Inui M."/>
        </authorList>
    </citation>
    <scope>NUCLEOTIDE SEQUENCE</scope>
    <source>
        <strain evidence="1">R</strain>
    </source>
</reference>
<evidence type="ECO:0000313" key="1">
    <source>
        <dbReference type="EMBL" id="BAF54198.1"/>
    </source>
</evidence>
<accession>A0AB72V9W2</accession>
<dbReference type="AlphaFoldDB" id="A0AB72V9W2"/>
<protein>
    <submittedName>
        <fullName evidence="1">Uncharacterized protein</fullName>
    </submittedName>
</protein>
<dbReference type="EMBL" id="AP009044">
    <property type="protein sequence ID" value="BAF54198.1"/>
    <property type="molecule type" value="Genomic_DNA"/>
</dbReference>
<gene>
    <name evidence="1" type="ordered locus">cgR_1220</name>
</gene>